<evidence type="ECO:0000313" key="5">
    <source>
        <dbReference type="Proteomes" id="UP000323597"/>
    </source>
</evidence>
<dbReference type="GO" id="GO:0015937">
    <property type="term" value="P:coenzyme A biosynthetic process"/>
    <property type="evidence" value="ECO:0007669"/>
    <property type="project" value="InterPro"/>
</dbReference>
<dbReference type="SUPFAM" id="SSF52540">
    <property type="entry name" value="P-loop containing nucleoside triphosphate hydrolases"/>
    <property type="match status" value="1"/>
</dbReference>
<organism evidence="4 5">
    <name type="scientific">Gossypium mustelinum</name>
    <name type="common">Cotton</name>
    <name type="synonym">Gossypium caicoense</name>
    <dbReference type="NCBI Taxonomy" id="34275"/>
    <lineage>
        <taxon>Eukaryota</taxon>
        <taxon>Viridiplantae</taxon>
        <taxon>Streptophyta</taxon>
        <taxon>Embryophyta</taxon>
        <taxon>Tracheophyta</taxon>
        <taxon>Spermatophyta</taxon>
        <taxon>Magnoliopsida</taxon>
        <taxon>eudicotyledons</taxon>
        <taxon>Gunneridae</taxon>
        <taxon>Pentapetalae</taxon>
        <taxon>rosids</taxon>
        <taxon>malvids</taxon>
        <taxon>Malvales</taxon>
        <taxon>Malvaceae</taxon>
        <taxon>Malvoideae</taxon>
        <taxon>Gossypium</taxon>
    </lineage>
</organism>
<evidence type="ECO:0000256" key="1">
    <source>
        <dbReference type="ARBA" id="ARBA00004724"/>
    </source>
</evidence>
<dbReference type="CDD" id="cd02022">
    <property type="entry name" value="DPCK"/>
    <property type="match status" value="1"/>
</dbReference>
<dbReference type="PANTHER" id="PTHR10695:SF46">
    <property type="entry name" value="BIFUNCTIONAL COENZYME A SYNTHASE-RELATED"/>
    <property type="match status" value="1"/>
</dbReference>
<reference evidence="4 5" key="1">
    <citation type="submission" date="2019-07" db="EMBL/GenBank/DDBJ databases">
        <title>WGS assembly of Gossypium mustelinum.</title>
        <authorList>
            <person name="Chen Z.J."/>
            <person name="Sreedasyam A."/>
            <person name="Ando A."/>
            <person name="Song Q."/>
            <person name="De L."/>
            <person name="Hulse-Kemp A."/>
            <person name="Ding M."/>
            <person name="Ye W."/>
            <person name="Kirkbride R."/>
            <person name="Jenkins J."/>
            <person name="Plott C."/>
            <person name="Lovell J."/>
            <person name="Lin Y.-M."/>
            <person name="Vaughn R."/>
            <person name="Liu B."/>
            <person name="Li W."/>
            <person name="Simpson S."/>
            <person name="Scheffler B."/>
            <person name="Saski C."/>
            <person name="Grover C."/>
            <person name="Hu G."/>
            <person name="Conover J."/>
            <person name="Carlson J."/>
            <person name="Shu S."/>
            <person name="Boston L."/>
            <person name="Williams M."/>
            <person name="Peterson D."/>
            <person name="Mcgee K."/>
            <person name="Jones D."/>
            <person name="Wendel J."/>
            <person name="Stelly D."/>
            <person name="Grimwood J."/>
            <person name="Schmutz J."/>
        </authorList>
    </citation>
    <scope>NUCLEOTIDE SEQUENCE [LARGE SCALE GENOMIC DNA]</scope>
    <source>
        <strain evidence="4">1408120.09</strain>
    </source>
</reference>
<evidence type="ECO:0000256" key="3">
    <source>
        <dbReference type="ARBA" id="ARBA00022840"/>
    </source>
</evidence>
<comment type="pathway">
    <text evidence="1">Cofactor biosynthesis; coenzyme A biosynthesis.</text>
</comment>
<name>A0A5D2X590_GOSMU</name>
<keyword evidence="5" id="KW-1185">Reference proteome</keyword>
<dbReference type="GO" id="GO:0004140">
    <property type="term" value="F:dephospho-CoA kinase activity"/>
    <property type="evidence" value="ECO:0007669"/>
    <property type="project" value="InterPro"/>
</dbReference>
<dbReference type="GO" id="GO:0005524">
    <property type="term" value="F:ATP binding"/>
    <property type="evidence" value="ECO:0007669"/>
    <property type="project" value="UniProtKB-KW"/>
</dbReference>
<evidence type="ECO:0000313" key="4">
    <source>
        <dbReference type="EMBL" id="TYJ09237.1"/>
    </source>
</evidence>
<accession>A0A5D2X590</accession>
<feature type="non-terminal residue" evidence="4">
    <location>
        <position position="102"/>
    </location>
</feature>
<dbReference type="InterPro" id="IPR027417">
    <property type="entry name" value="P-loop_NTPase"/>
</dbReference>
<dbReference type="PANTHER" id="PTHR10695">
    <property type="entry name" value="DEPHOSPHO-COA KINASE-RELATED"/>
    <property type="match status" value="1"/>
</dbReference>
<evidence type="ECO:0008006" key="6">
    <source>
        <dbReference type="Google" id="ProtNLM"/>
    </source>
</evidence>
<dbReference type="AlphaFoldDB" id="A0A5D2X590"/>
<dbReference type="InterPro" id="IPR001977">
    <property type="entry name" value="Depp_CoAkinase"/>
</dbReference>
<dbReference type="Pfam" id="PF01121">
    <property type="entry name" value="CoaE"/>
    <property type="match status" value="1"/>
</dbReference>
<dbReference type="EMBL" id="CM017646">
    <property type="protein sequence ID" value="TYJ09237.1"/>
    <property type="molecule type" value="Genomic_DNA"/>
</dbReference>
<dbReference type="PROSITE" id="PS51219">
    <property type="entry name" value="DPCK"/>
    <property type="match status" value="1"/>
</dbReference>
<dbReference type="Proteomes" id="UP000323597">
    <property type="component" value="Chromosome A11"/>
</dbReference>
<keyword evidence="2" id="KW-0547">Nucleotide-binding</keyword>
<keyword evidence="3" id="KW-0067">ATP-binding</keyword>
<gene>
    <name evidence="4" type="ORF">E1A91_A11G127400v1</name>
</gene>
<protein>
    <recommendedName>
        <fullName evidence="6">Dephospho-CoA kinase</fullName>
    </recommendedName>
</protein>
<proteinExistence type="predicted"/>
<sequence>MGEVCSGIVLEILKLWIEGYKAIVLDIPLLFEAKMDKWTKPIVIVWVDPTIPLRRLVGRDNSTEEDARNRINAQISLDSKRILAYIVIDNTRSLHDLQERFA</sequence>
<dbReference type="Gene3D" id="3.40.50.300">
    <property type="entry name" value="P-loop containing nucleotide triphosphate hydrolases"/>
    <property type="match status" value="1"/>
</dbReference>
<evidence type="ECO:0000256" key="2">
    <source>
        <dbReference type="ARBA" id="ARBA00022741"/>
    </source>
</evidence>